<organism evidence="3 4">
    <name type="scientific">Levilactobacillus lanxiensis</name>
    <dbReference type="NCBI Taxonomy" id="2799568"/>
    <lineage>
        <taxon>Bacteria</taxon>
        <taxon>Bacillati</taxon>
        <taxon>Bacillota</taxon>
        <taxon>Bacilli</taxon>
        <taxon>Lactobacillales</taxon>
        <taxon>Lactobacillaceae</taxon>
        <taxon>Levilactobacillus</taxon>
    </lineage>
</organism>
<dbReference type="Proteomes" id="UP001597189">
    <property type="component" value="Unassembled WGS sequence"/>
</dbReference>
<keyword evidence="3" id="KW-0378">Hydrolase</keyword>
<feature type="signal peptide" evidence="2">
    <location>
        <begin position="1"/>
        <end position="29"/>
    </location>
</feature>
<evidence type="ECO:0000256" key="2">
    <source>
        <dbReference type="SAM" id="SignalP"/>
    </source>
</evidence>
<evidence type="ECO:0000256" key="1">
    <source>
        <dbReference type="SAM" id="MobiDB-lite"/>
    </source>
</evidence>
<keyword evidence="2" id="KW-0732">Signal</keyword>
<dbReference type="InterPro" id="IPR026893">
    <property type="entry name" value="Tyr/Ser_Pase_IphP-type"/>
</dbReference>
<reference evidence="4" key="1">
    <citation type="journal article" date="2019" name="Int. J. Syst. Evol. Microbiol.">
        <title>The Global Catalogue of Microorganisms (GCM) 10K type strain sequencing project: providing services to taxonomists for standard genome sequencing and annotation.</title>
        <authorList>
            <consortium name="The Broad Institute Genomics Platform"/>
            <consortium name="The Broad Institute Genome Sequencing Center for Infectious Disease"/>
            <person name="Wu L."/>
            <person name="Ma J."/>
        </authorList>
    </citation>
    <scope>NUCLEOTIDE SEQUENCE [LARGE SCALE GENOMIC DNA]</scope>
    <source>
        <strain evidence="4">CCM 8979</strain>
    </source>
</reference>
<comment type="caution">
    <text evidence="3">The sequence shown here is derived from an EMBL/GenBank/DDBJ whole genome shotgun (WGS) entry which is preliminary data.</text>
</comment>
<proteinExistence type="predicted"/>
<evidence type="ECO:0000313" key="4">
    <source>
        <dbReference type="Proteomes" id="UP001597189"/>
    </source>
</evidence>
<sequence>MQRLSIIKSLSIAGVILSLLGAGTPSAYAATNSVQATAKAATKPDYTNQIRLYGDVNDKLVKLTGTQNTRDLGGYQTADHKWQIRPNRLLRSDNLNGITDADKTILTNDHHVTSIVDFRTDGQINKLPDQYIAGTTNISLSILGEKAYTDDSALNADFAKSDGGFYVEQLEFTKSAIDGYSRFLNLLLLNNQATLYHCSSGKDRTGIATVLIMTILGMDKQTIMNDFMQSAQTNRTVKESWLNEYYWEITSRYKTLDQYITNVLGFSRPQQEKLRSMLLVSTDGKNTPYPAPQAPAPTPAPQPSHPQPASTPTKPATTKDTDTPATGKQALDVAVPAEFGMADQIVTKKPKGKIISTKKLHTKYIYHLKAHKKWFKDAHLQNSLGHTAKHKRTTWKLVKSERIKINGKTRTYYQVKDHAGHKGWILKSYVVKVVGHKS</sequence>
<dbReference type="GO" id="GO:0004725">
    <property type="term" value="F:protein tyrosine phosphatase activity"/>
    <property type="evidence" value="ECO:0007669"/>
    <property type="project" value="UniProtKB-EC"/>
</dbReference>
<dbReference type="Gene3D" id="3.90.190.10">
    <property type="entry name" value="Protein tyrosine phosphatase superfamily"/>
    <property type="match status" value="1"/>
</dbReference>
<dbReference type="RefSeq" id="WP_203644197.1">
    <property type="nucleotide sequence ID" value="NZ_BOLN01000003.1"/>
</dbReference>
<dbReference type="Pfam" id="PF13350">
    <property type="entry name" value="Y_phosphatase3"/>
    <property type="match status" value="1"/>
</dbReference>
<evidence type="ECO:0000313" key="3">
    <source>
        <dbReference type="EMBL" id="MFD1454946.1"/>
    </source>
</evidence>
<keyword evidence="4" id="KW-1185">Reference proteome</keyword>
<feature type="compositionally biased region" description="Low complexity" evidence="1">
    <location>
        <begin position="307"/>
        <end position="316"/>
    </location>
</feature>
<name>A0ABW4D069_9LACO</name>
<protein>
    <submittedName>
        <fullName evidence="3">Tyrosine-protein phosphatase</fullName>
        <ecNumber evidence="3">3.1.3.48</ecNumber>
    </submittedName>
</protein>
<dbReference type="SUPFAM" id="SSF52799">
    <property type="entry name" value="(Phosphotyrosine protein) phosphatases II"/>
    <property type="match status" value="1"/>
</dbReference>
<feature type="chain" id="PRO_5046793752" evidence="2">
    <location>
        <begin position="30"/>
        <end position="438"/>
    </location>
</feature>
<dbReference type="InterPro" id="IPR029021">
    <property type="entry name" value="Prot-tyrosine_phosphatase-like"/>
</dbReference>
<feature type="region of interest" description="Disordered" evidence="1">
    <location>
        <begin position="282"/>
        <end position="327"/>
    </location>
</feature>
<accession>A0ABW4D069</accession>
<dbReference type="EMBL" id="JBHTOD010000003">
    <property type="protein sequence ID" value="MFD1454946.1"/>
    <property type="molecule type" value="Genomic_DNA"/>
</dbReference>
<dbReference type="EC" id="3.1.3.48" evidence="3"/>
<gene>
    <name evidence="3" type="ORF">ACFQ44_04495</name>
</gene>
<feature type="compositionally biased region" description="Pro residues" evidence="1">
    <location>
        <begin position="289"/>
        <end position="306"/>
    </location>
</feature>